<dbReference type="AlphaFoldDB" id="A0A1B2DJG8"/>
<sequence length="392" mass="41585">MSKTWKIYSLTLISFLIGTSESVISGILDKISEDVGVSVSAAGQLITVFSLAYAIGTPILMAITGRMERRKLLLYAMVVFTISNLISMVLPSYGYFIAARIIMALGAGVAFVTSLTIASKLAEPGKQASALATVLTGFTAALIIGIPLGRLISTTYNWKSVFGGVGVLGLFALIIIAFAIPRYDGEASIPLREQLVLLKSPKIATALSVTFFWVVGYSIPYTYIAPYLLQVTSISEKLLSIALLAFGVTSLIGSKLGGFSTDRWGVQRTLTVGLLVHVVALVFISFSASNILIVFPLLMLWSFATWSSGPTLQYNLITLAPSASGILLSLNTSISHLGMAVGASTGGLIVAKVSLSSITWIGALSVLLAAVVVMLWHKIPNREQTAVEKPLA</sequence>
<evidence type="ECO:0000256" key="2">
    <source>
        <dbReference type="ARBA" id="ARBA00022448"/>
    </source>
</evidence>
<dbReference type="PANTHER" id="PTHR43124">
    <property type="entry name" value="PURINE EFFLUX PUMP PBUE"/>
    <property type="match status" value="1"/>
</dbReference>
<dbReference type="SUPFAM" id="SSF103473">
    <property type="entry name" value="MFS general substrate transporter"/>
    <property type="match status" value="1"/>
</dbReference>
<keyword evidence="3" id="KW-1003">Cell membrane</keyword>
<feature type="transmembrane region" description="Helical" evidence="7">
    <location>
        <begin position="161"/>
        <end position="180"/>
    </location>
</feature>
<proteinExistence type="predicted"/>
<comment type="subcellular location">
    <subcellularLocation>
        <location evidence="1">Cell membrane</location>
        <topology evidence="1">Multi-pass membrane protein</topology>
    </subcellularLocation>
</comment>
<organism evidence="9">
    <name type="scientific">Paenibacillus sp. BIHB 4019</name>
    <dbReference type="NCBI Taxonomy" id="1870819"/>
    <lineage>
        <taxon>Bacteria</taxon>
        <taxon>Bacillati</taxon>
        <taxon>Bacillota</taxon>
        <taxon>Bacilli</taxon>
        <taxon>Bacillales</taxon>
        <taxon>Paenibacillaceae</taxon>
        <taxon>Paenibacillus</taxon>
    </lineage>
</organism>
<keyword evidence="4 7" id="KW-0812">Transmembrane</keyword>
<dbReference type="InterPro" id="IPR011701">
    <property type="entry name" value="MFS"/>
</dbReference>
<evidence type="ECO:0000256" key="1">
    <source>
        <dbReference type="ARBA" id="ARBA00004651"/>
    </source>
</evidence>
<dbReference type="CDD" id="cd17324">
    <property type="entry name" value="MFS_NepI_like"/>
    <property type="match status" value="1"/>
</dbReference>
<name>A0A1B2DJG8_9BACL</name>
<dbReference type="PROSITE" id="PS50850">
    <property type="entry name" value="MFS"/>
    <property type="match status" value="1"/>
</dbReference>
<accession>A0A1B2DJG8</accession>
<dbReference type="GO" id="GO:0005886">
    <property type="term" value="C:plasma membrane"/>
    <property type="evidence" value="ECO:0007669"/>
    <property type="project" value="UniProtKB-SubCell"/>
</dbReference>
<feature type="transmembrane region" description="Helical" evidence="7">
    <location>
        <begin position="201"/>
        <end position="219"/>
    </location>
</feature>
<evidence type="ECO:0000256" key="4">
    <source>
        <dbReference type="ARBA" id="ARBA00022692"/>
    </source>
</evidence>
<dbReference type="PANTHER" id="PTHR43124:SF10">
    <property type="entry name" value="PURINE EFFLUX PUMP PBUE"/>
    <property type="match status" value="1"/>
</dbReference>
<feature type="transmembrane region" description="Helical" evidence="7">
    <location>
        <begin position="41"/>
        <end position="60"/>
    </location>
</feature>
<reference evidence="9" key="1">
    <citation type="submission" date="2016-08" db="EMBL/GenBank/DDBJ databases">
        <title>Complete Genome Seqeunce of Paenibacillus sp. BIHB 4019 from tea rhizoplane.</title>
        <authorList>
            <person name="Thakur R."/>
            <person name="Swarnkar M.K."/>
            <person name="Gulati A."/>
        </authorList>
    </citation>
    <scope>NUCLEOTIDE SEQUENCE [LARGE SCALE GENOMIC DNA]</scope>
    <source>
        <strain evidence="9">BIHB4019</strain>
    </source>
</reference>
<keyword evidence="2" id="KW-0813">Transport</keyword>
<feature type="transmembrane region" description="Helical" evidence="7">
    <location>
        <begin position="130"/>
        <end position="149"/>
    </location>
</feature>
<protein>
    <submittedName>
        <fullName evidence="9">MFS transporter</fullName>
    </submittedName>
</protein>
<feature type="transmembrane region" description="Helical" evidence="7">
    <location>
        <begin position="270"/>
        <end position="303"/>
    </location>
</feature>
<evidence type="ECO:0000313" key="9">
    <source>
        <dbReference type="EMBL" id="ANY67848.1"/>
    </source>
</evidence>
<dbReference type="InterPro" id="IPR036259">
    <property type="entry name" value="MFS_trans_sf"/>
</dbReference>
<feature type="transmembrane region" description="Helical" evidence="7">
    <location>
        <begin position="358"/>
        <end position="376"/>
    </location>
</feature>
<dbReference type="InterPro" id="IPR020846">
    <property type="entry name" value="MFS_dom"/>
</dbReference>
<dbReference type="Gene3D" id="1.20.1250.20">
    <property type="entry name" value="MFS general substrate transporter like domains"/>
    <property type="match status" value="2"/>
</dbReference>
<evidence type="ECO:0000256" key="6">
    <source>
        <dbReference type="ARBA" id="ARBA00023136"/>
    </source>
</evidence>
<dbReference type="RefSeq" id="WP_099519021.1">
    <property type="nucleotide sequence ID" value="NZ_CP016808.1"/>
</dbReference>
<evidence type="ECO:0000259" key="8">
    <source>
        <dbReference type="PROSITE" id="PS50850"/>
    </source>
</evidence>
<gene>
    <name evidence="9" type="ORF">BBD42_16235</name>
</gene>
<keyword evidence="5 7" id="KW-1133">Transmembrane helix</keyword>
<evidence type="ECO:0000256" key="5">
    <source>
        <dbReference type="ARBA" id="ARBA00022989"/>
    </source>
</evidence>
<feature type="transmembrane region" description="Helical" evidence="7">
    <location>
        <begin position="72"/>
        <end position="90"/>
    </location>
</feature>
<dbReference type="GO" id="GO:0022857">
    <property type="term" value="F:transmembrane transporter activity"/>
    <property type="evidence" value="ECO:0007669"/>
    <property type="project" value="InterPro"/>
</dbReference>
<dbReference type="InterPro" id="IPR050189">
    <property type="entry name" value="MFS_Efflux_Transporters"/>
</dbReference>
<dbReference type="EMBL" id="CP016808">
    <property type="protein sequence ID" value="ANY67848.1"/>
    <property type="molecule type" value="Genomic_DNA"/>
</dbReference>
<dbReference type="Pfam" id="PF07690">
    <property type="entry name" value="MFS_1"/>
    <property type="match status" value="1"/>
</dbReference>
<feature type="domain" description="Major facilitator superfamily (MFS) profile" evidence="8">
    <location>
        <begin position="6"/>
        <end position="381"/>
    </location>
</feature>
<evidence type="ECO:0000256" key="3">
    <source>
        <dbReference type="ARBA" id="ARBA00022475"/>
    </source>
</evidence>
<keyword evidence="6 7" id="KW-0472">Membrane</keyword>
<evidence type="ECO:0000256" key="7">
    <source>
        <dbReference type="SAM" id="Phobius"/>
    </source>
</evidence>
<feature type="transmembrane region" description="Helical" evidence="7">
    <location>
        <begin position="239"/>
        <end position="258"/>
    </location>
</feature>
<feature type="transmembrane region" description="Helical" evidence="7">
    <location>
        <begin position="96"/>
        <end position="118"/>
    </location>
</feature>